<sequence>MEDLHFSYESKEVLKGVSLRAEKNEIVSILGPNGVGKTTLLRCICNMHRPDSGTVRVCGSDLSAIPSKEMAKLVGYVPQKADVTRTTVFDSVLIGRRPHMGMAFSDRDLEIAWNVIESLGLGDKSLDFVDEISGGEFQKVQIARAIAQEPELLVLDEPSNNLDIANQHITMRMIEHVVREHGLCTVMTMHDINLAAYYSDKFVFVKDGMIAAFGGREVITPEIIREVYGIEADVIDHGGQTVVIPCREQPQYDDIVGAGVGGHRRK</sequence>
<dbReference type="Pfam" id="PF00005">
    <property type="entry name" value="ABC_tran"/>
    <property type="match status" value="1"/>
</dbReference>
<proteinExistence type="inferred from homology"/>
<keyword evidence="3" id="KW-0547">Nucleotide-binding</keyword>
<evidence type="ECO:0000259" key="5">
    <source>
        <dbReference type="PROSITE" id="PS50893"/>
    </source>
</evidence>
<dbReference type="HOGENOM" id="CLU_000604_1_11_2"/>
<dbReference type="Proteomes" id="UP000012672">
    <property type="component" value="Chromosome"/>
</dbReference>
<gene>
    <name evidence="6" type="ORF">MMALV_07090</name>
</gene>
<dbReference type="AlphaFoldDB" id="M9SH30"/>
<evidence type="ECO:0000256" key="2">
    <source>
        <dbReference type="ARBA" id="ARBA00022448"/>
    </source>
</evidence>
<dbReference type="PANTHER" id="PTHR42734:SF6">
    <property type="entry name" value="MOLYBDATE IMPORT ATP-BINDING PROTEIN MOLC"/>
    <property type="match status" value="1"/>
</dbReference>
<dbReference type="Gene3D" id="3.40.50.300">
    <property type="entry name" value="P-loop containing nucleotide triphosphate hydrolases"/>
    <property type="match status" value="1"/>
</dbReference>
<dbReference type="InterPro" id="IPR017871">
    <property type="entry name" value="ABC_transporter-like_CS"/>
</dbReference>
<dbReference type="InParanoid" id="M9SH30"/>
<dbReference type="STRING" id="1236689.MMALV_07090"/>
<dbReference type="PANTHER" id="PTHR42734">
    <property type="entry name" value="METAL TRANSPORT SYSTEM ATP-BINDING PROTEIN TM_0124-RELATED"/>
    <property type="match status" value="1"/>
</dbReference>
<feature type="domain" description="ABC transporter" evidence="5">
    <location>
        <begin position="1"/>
        <end position="232"/>
    </location>
</feature>
<keyword evidence="4 6" id="KW-0067">ATP-binding</keyword>
<comment type="similarity">
    <text evidence="1">Belongs to the ABC transporter superfamily.</text>
</comment>
<evidence type="ECO:0000256" key="3">
    <source>
        <dbReference type="ARBA" id="ARBA00022741"/>
    </source>
</evidence>
<dbReference type="PROSITE" id="PS00211">
    <property type="entry name" value="ABC_TRANSPORTER_1"/>
    <property type="match status" value="1"/>
</dbReference>
<dbReference type="FunCoup" id="M9SH30">
    <property type="interactions" value="15"/>
</dbReference>
<dbReference type="SMART" id="SM00382">
    <property type="entry name" value="AAA"/>
    <property type="match status" value="1"/>
</dbReference>
<dbReference type="KEGG" id="max:MMALV_07090"/>
<dbReference type="eggNOG" id="arCOG00198">
    <property type="taxonomic scope" value="Archaea"/>
</dbReference>
<reference evidence="6 7" key="1">
    <citation type="journal article" date="2012" name="J. Bacteriol.">
        <title>Genome sequence of 'Candidatus Methanomethylophilus alvus' Mx1201, a methanogenic archaeon from the human gut belonging to a seventh order of methanogens.</title>
        <authorList>
            <person name="Borrel G."/>
            <person name="Harris H.M."/>
            <person name="Tottey W."/>
            <person name="Mihajlovski A."/>
            <person name="Parisot N."/>
            <person name="Peyretaillade E."/>
            <person name="Peyret P."/>
            <person name="Gribaldo S."/>
            <person name="O'Toole P.W."/>
            <person name="Brugere J.F."/>
        </authorList>
    </citation>
    <scope>NUCLEOTIDE SEQUENCE [LARGE SCALE GENOMIC DNA]</scope>
    <source>
        <strain evidence="6 7">Mx1201</strain>
    </source>
</reference>
<dbReference type="PROSITE" id="PS50893">
    <property type="entry name" value="ABC_TRANSPORTER_2"/>
    <property type="match status" value="1"/>
</dbReference>
<evidence type="ECO:0000256" key="1">
    <source>
        <dbReference type="ARBA" id="ARBA00005417"/>
    </source>
</evidence>
<dbReference type="FunFam" id="3.40.50.300:FF:000134">
    <property type="entry name" value="Iron-enterobactin ABC transporter ATP-binding protein"/>
    <property type="match status" value="1"/>
</dbReference>
<dbReference type="InterPro" id="IPR027417">
    <property type="entry name" value="P-loop_NTPase"/>
</dbReference>
<evidence type="ECO:0000313" key="7">
    <source>
        <dbReference type="Proteomes" id="UP000012672"/>
    </source>
</evidence>
<dbReference type="InterPro" id="IPR003593">
    <property type="entry name" value="AAA+_ATPase"/>
</dbReference>
<evidence type="ECO:0000313" key="6">
    <source>
        <dbReference type="EMBL" id="AGI85448.1"/>
    </source>
</evidence>
<name>M9SH30_METAX</name>
<accession>M9SH30</accession>
<dbReference type="SUPFAM" id="SSF52540">
    <property type="entry name" value="P-loop containing nucleoside triphosphate hydrolases"/>
    <property type="match status" value="1"/>
</dbReference>
<organism evidence="6 7">
    <name type="scientific">Methanomethylophilus alvi (strain Mx1201)</name>
    <dbReference type="NCBI Taxonomy" id="1236689"/>
    <lineage>
        <taxon>Archaea</taxon>
        <taxon>Methanobacteriati</taxon>
        <taxon>Thermoplasmatota</taxon>
        <taxon>Thermoplasmata</taxon>
        <taxon>Methanomassiliicoccales</taxon>
        <taxon>Methanomethylophilaceae</taxon>
        <taxon>Methanomethylophilus</taxon>
    </lineage>
</organism>
<dbReference type="InterPro" id="IPR050153">
    <property type="entry name" value="Metal_Ion_Import_ABC"/>
</dbReference>
<dbReference type="EMBL" id="CP004049">
    <property type="protein sequence ID" value="AGI85448.1"/>
    <property type="molecule type" value="Genomic_DNA"/>
</dbReference>
<dbReference type="InterPro" id="IPR003439">
    <property type="entry name" value="ABC_transporter-like_ATP-bd"/>
</dbReference>
<evidence type="ECO:0000256" key="4">
    <source>
        <dbReference type="ARBA" id="ARBA00022840"/>
    </source>
</evidence>
<keyword evidence="7" id="KW-1185">Reference proteome</keyword>
<keyword evidence="2" id="KW-0813">Transport</keyword>
<dbReference type="GO" id="GO:0016887">
    <property type="term" value="F:ATP hydrolysis activity"/>
    <property type="evidence" value="ECO:0007669"/>
    <property type="project" value="InterPro"/>
</dbReference>
<protein>
    <submittedName>
        <fullName evidence="6">Iron ABC transporter, ATP-binding protein</fullName>
    </submittedName>
</protein>
<dbReference type="GO" id="GO:0005524">
    <property type="term" value="F:ATP binding"/>
    <property type="evidence" value="ECO:0007669"/>
    <property type="project" value="UniProtKB-KW"/>
</dbReference>
<dbReference type="CDD" id="cd03214">
    <property type="entry name" value="ABC_Iron-Siderophores_B12_Hemin"/>
    <property type="match status" value="1"/>
</dbReference>